<evidence type="ECO:0000313" key="4">
    <source>
        <dbReference type="Proteomes" id="UP001621534"/>
    </source>
</evidence>
<comment type="caution">
    <text evidence="3">The sequence shown here is derived from an EMBL/GenBank/DDBJ whole genome shotgun (WGS) entry which is preliminary data.</text>
</comment>
<name>A0ABW8NZ60_9PSED</name>
<protein>
    <submittedName>
        <fullName evidence="3">Uncharacterized protein</fullName>
    </submittedName>
</protein>
<accession>A0ABW8NZ60</accession>
<organism evidence="3 4">
    <name type="scientific">Pseudomonas urmiensis</name>
    <dbReference type="NCBI Taxonomy" id="2745493"/>
    <lineage>
        <taxon>Bacteria</taxon>
        <taxon>Pseudomonadati</taxon>
        <taxon>Pseudomonadota</taxon>
        <taxon>Gammaproteobacteria</taxon>
        <taxon>Pseudomonadales</taxon>
        <taxon>Pseudomonadaceae</taxon>
        <taxon>Pseudomonas</taxon>
    </lineage>
</organism>
<sequence>MKKSIIACCIFACMTAEAEFNVQSKQASGLQWQAQDCRKLTGMEQRLCQKSGAVASDCQSLGNAHDRNQCLLGTTDEQAPPKRSFDGQPRPR</sequence>
<dbReference type="EMBL" id="JAHWXS010000019">
    <property type="protein sequence ID" value="MFK5735283.1"/>
    <property type="molecule type" value="Genomic_DNA"/>
</dbReference>
<gene>
    <name evidence="3" type="ORF">KW869_17255</name>
</gene>
<feature type="signal peptide" evidence="2">
    <location>
        <begin position="1"/>
        <end position="18"/>
    </location>
</feature>
<proteinExistence type="predicted"/>
<feature type="chain" id="PRO_5045105803" evidence="2">
    <location>
        <begin position="19"/>
        <end position="92"/>
    </location>
</feature>
<dbReference type="RefSeq" id="WP_405129845.1">
    <property type="nucleotide sequence ID" value="NZ_JAHWXS010000019.1"/>
</dbReference>
<dbReference type="Proteomes" id="UP001621534">
    <property type="component" value="Unassembled WGS sequence"/>
</dbReference>
<evidence type="ECO:0000256" key="1">
    <source>
        <dbReference type="SAM" id="MobiDB-lite"/>
    </source>
</evidence>
<reference evidence="3 4" key="1">
    <citation type="journal article" date="2012" name="Plant Soil">
        <title>Screening of plant growth-promoting traits in arsenic-resistant bacteria isolated from the rhizosphere of soybean plants from Argentinean agricultural soil.</title>
        <authorList>
            <person name="Wevar Oller A.L."/>
            <person name="Talano M.A."/>
            <person name="Agostini E."/>
        </authorList>
    </citation>
    <scope>NUCLEOTIDE SEQUENCE [LARGE SCALE GENOMIC DNA]</scope>
    <source>
        <strain evidence="3 4">AW4</strain>
    </source>
</reference>
<keyword evidence="2" id="KW-0732">Signal</keyword>
<evidence type="ECO:0000256" key="2">
    <source>
        <dbReference type="SAM" id="SignalP"/>
    </source>
</evidence>
<feature type="region of interest" description="Disordered" evidence="1">
    <location>
        <begin position="71"/>
        <end position="92"/>
    </location>
</feature>
<keyword evidence="4" id="KW-1185">Reference proteome</keyword>
<evidence type="ECO:0000313" key="3">
    <source>
        <dbReference type="EMBL" id="MFK5735283.1"/>
    </source>
</evidence>